<dbReference type="OrthoDB" id="6770063at2759"/>
<keyword evidence="3" id="KW-1185">Reference proteome</keyword>
<evidence type="ECO:0000313" key="2">
    <source>
        <dbReference type="EMBL" id="OQR95442.1"/>
    </source>
</evidence>
<dbReference type="Proteomes" id="UP000243217">
    <property type="component" value="Unassembled WGS sequence"/>
</dbReference>
<organism evidence="2 3">
    <name type="scientific">Thraustotheca clavata</name>
    <dbReference type="NCBI Taxonomy" id="74557"/>
    <lineage>
        <taxon>Eukaryota</taxon>
        <taxon>Sar</taxon>
        <taxon>Stramenopiles</taxon>
        <taxon>Oomycota</taxon>
        <taxon>Saprolegniomycetes</taxon>
        <taxon>Saprolegniales</taxon>
        <taxon>Achlyaceae</taxon>
        <taxon>Thraustotheca</taxon>
    </lineage>
</organism>
<protein>
    <recommendedName>
        <fullName evidence="1">Ricin B lectin domain-containing protein</fullName>
    </recommendedName>
</protein>
<dbReference type="AlphaFoldDB" id="A0A1V9ZBW4"/>
<name>A0A1V9ZBW4_9STRA</name>
<dbReference type="Gene3D" id="2.80.10.50">
    <property type="match status" value="2"/>
</dbReference>
<gene>
    <name evidence="2" type="ORF">THRCLA_07867</name>
</gene>
<evidence type="ECO:0000313" key="3">
    <source>
        <dbReference type="Proteomes" id="UP000243217"/>
    </source>
</evidence>
<dbReference type="SUPFAM" id="SSF50370">
    <property type="entry name" value="Ricin B-like lectins"/>
    <property type="match status" value="2"/>
</dbReference>
<sequence>MFKSASSQQCLDSFLDSDGKYKVHTYNCDVNNGNQKWIVHSDTKQIEHATHKGQGLDGDPTYADHHLQMWECGNNNPNQQWNLTYLLAALVAVKAQTSGTCNQDVLNAFNKCGSFVAPGGMYSQAVGIIGSTPGHLSICYGDWPECNDLQKLGLSPAGDCTINTWKGQWTNVRTIISPCPDPLPPRLVEKQLCTANKLIVSEFYGQLYTDVVHNNDNEKFSYNQTSQNIIAKSNGQCLEAVPNKDYGLGAVKTAPCDVKSVNQKWFFDGNRVRIDGYCLKTDPFTHGSVVSMAVCDYGNPYISNEFFADCSSVTANYVRIVSTHGKRV</sequence>
<dbReference type="PROSITE" id="PS50231">
    <property type="entry name" value="RICIN_B_LECTIN"/>
    <property type="match status" value="2"/>
</dbReference>
<dbReference type="EMBL" id="JNBS01002106">
    <property type="protein sequence ID" value="OQR95442.1"/>
    <property type="molecule type" value="Genomic_DNA"/>
</dbReference>
<reference evidence="2 3" key="1">
    <citation type="journal article" date="2014" name="Genome Biol. Evol.">
        <title>The secreted proteins of Achlya hypogyna and Thraustotheca clavata identify the ancestral oomycete secretome and reveal gene acquisitions by horizontal gene transfer.</title>
        <authorList>
            <person name="Misner I."/>
            <person name="Blouin N."/>
            <person name="Leonard G."/>
            <person name="Richards T.A."/>
            <person name="Lane C.E."/>
        </authorList>
    </citation>
    <scope>NUCLEOTIDE SEQUENCE [LARGE SCALE GENOMIC DNA]</scope>
    <source>
        <strain evidence="2 3">ATCC 34112</strain>
    </source>
</reference>
<feature type="domain" description="Ricin B lectin" evidence="1">
    <location>
        <begin position="4"/>
        <end position="81"/>
    </location>
</feature>
<comment type="caution">
    <text evidence="2">The sequence shown here is derived from an EMBL/GenBank/DDBJ whole genome shotgun (WGS) entry which is preliminary data.</text>
</comment>
<feature type="non-terminal residue" evidence="2">
    <location>
        <position position="328"/>
    </location>
</feature>
<dbReference type="Pfam" id="PF00652">
    <property type="entry name" value="Ricin_B_lectin"/>
    <property type="match status" value="1"/>
</dbReference>
<dbReference type="InterPro" id="IPR000772">
    <property type="entry name" value="Ricin_B_lectin"/>
</dbReference>
<evidence type="ECO:0000259" key="1">
    <source>
        <dbReference type="Pfam" id="PF00652"/>
    </source>
</evidence>
<dbReference type="STRING" id="74557.A0A1V9ZBW4"/>
<dbReference type="InterPro" id="IPR035992">
    <property type="entry name" value="Ricin_B-like_lectins"/>
</dbReference>
<accession>A0A1V9ZBW4</accession>
<proteinExistence type="predicted"/>